<dbReference type="Gene3D" id="3.40.710.10">
    <property type="entry name" value="DD-peptidase/beta-lactamase superfamily"/>
    <property type="match status" value="1"/>
</dbReference>
<dbReference type="InterPro" id="IPR036881">
    <property type="entry name" value="Glyco_hydro_3_C_sf"/>
</dbReference>
<dbReference type="Pfam" id="PF00933">
    <property type="entry name" value="Glyco_hydro_3"/>
    <property type="match status" value="1"/>
</dbReference>
<dbReference type="InterPro" id="IPR001466">
    <property type="entry name" value="Beta-lactam-related"/>
</dbReference>
<keyword evidence="4" id="KW-0378">Hydrolase</keyword>
<dbReference type="GO" id="GO:0004563">
    <property type="term" value="F:beta-N-acetylhexosaminidase activity"/>
    <property type="evidence" value="ECO:0007669"/>
    <property type="project" value="UniProtKB-EC"/>
</dbReference>
<keyword evidence="5" id="KW-0326">Glycosidase</keyword>
<dbReference type="EC" id="3.2.1.52" evidence="3"/>
<accession>A0A1H7FYN9</accession>
<dbReference type="GO" id="GO:0005975">
    <property type="term" value="P:carbohydrate metabolic process"/>
    <property type="evidence" value="ECO:0007669"/>
    <property type="project" value="InterPro"/>
</dbReference>
<evidence type="ECO:0000256" key="1">
    <source>
        <dbReference type="ARBA" id="ARBA00001231"/>
    </source>
</evidence>
<dbReference type="InterPro" id="IPR012338">
    <property type="entry name" value="Beta-lactam/transpept-like"/>
</dbReference>
<dbReference type="InterPro" id="IPR017853">
    <property type="entry name" value="GH"/>
</dbReference>
<evidence type="ECO:0000313" key="9">
    <source>
        <dbReference type="Proteomes" id="UP000198521"/>
    </source>
</evidence>
<comment type="catalytic activity">
    <reaction evidence="1">
        <text>Hydrolysis of terminal non-reducing N-acetyl-D-hexosamine residues in N-acetyl-beta-D-hexosaminides.</text>
        <dbReference type="EC" id="3.2.1.52"/>
    </reaction>
</comment>
<dbReference type="PANTHER" id="PTHR30480:SF13">
    <property type="entry name" value="BETA-HEXOSAMINIDASE"/>
    <property type="match status" value="1"/>
</dbReference>
<dbReference type="PANTHER" id="PTHR30480">
    <property type="entry name" value="BETA-HEXOSAMINIDASE-RELATED"/>
    <property type="match status" value="1"/>
</dbReference>
<comment type="similarity">
    <text evidence="2">Belongs to the glycosyl hydrolase 3 family.</text>
</comment>
<dbReference type="Gene3D" id="3.20.20.300">
    <property type="entry name" value="Glycoside hydrolase, family 3, N-terminal domain"/>
    <property type="match status" value="1"/>
</dbReference>
<gene>
    <name evidence="8" type="ORF">SAMN04487910_0186</name>
</gene>
<dbReference type="GO" id="GO:0009254">
    <property type="term" value="P:peptidoglycan turnover"/>
    <property type="evidence" value="ECO:0007669"/>
    <property type="project" value="TreeGrafter"/>
</dbReference>
<feature type="domain" description="Beta-lactamase-related" evidence="6">
    <location>
        <begin position="630"/>
        <end position="980"/>
    </location>
</feature>
<dbReference type="Pfam" id="PF00144">
    <property type="entry name" value="Beta-lactamase"/>
    <property type="match status" value="1"/>
</dbReference>
<name>A0A1H7FYN9_AQUAM</name>
<dbReference type="InterPro" id="IPR001764">
    <property type="entry name" value="Glyco_hydro_3_N"/>
</dbReference>
<dbReference type="SUPFAM" id="SSF56601">
    <property type="entry name" value="beta-lactamase/transpeptidase-like"/>
    <property type="match status" value="1"/>
</dbReference>
<dbReference type="PRINTS" id="PR00133">
    <property type="entry name" value="GLHYDRLASE3"/>
</dbReference>
<dbReference type="AlphaFoldDB" id="A0A1H7FYN9"/>
<evidence type="ECO:0000256" key="5">
    <source>
        <dbReference type="ARBA" id="ARBA00023295"/>
    </source>
</evidence>
<keyword evidence="9" id="KW-1185">Reference proteome</keyword>
<dbReference type="STRING" id="1038014.SAMN04487910_0186"/>
<reference evidence="8 9" key="1">
    <citation type="submission" date="2016-10" db="EMBL/GenBank/DDBJ databases">
        <authorList>
            <person name="de Groot N.N."/>
        </authorList>
    </citation>
    <scope>NUCLEOTIDE SEQUENCE [LARGE SCALE GENOMIC DNA]</scope>
    <source>
        <strain evidence="8 9">DSM 25232</strain>
    </source>
</reference>
<evidence type="ECO:0000256" key="3">
    <source>
        <dbReference type="ARBA" id="ARBA00012663"/>
    </source>
</evidence>
<evidence type="ECO:0000256" key="4">
    <source>
        <dbReference type="ARBA" id="ARBA00022801"/>
    </source>
</evidence>
<evidence type="ECO:0000259" key="7">
    <source>
        <dbReference type="Pfam" id="PF00933"/>
    </source>
</evidence>
<organism evidence="8 9">
    <name type="scientific">Aquimarina amphilecti</name>
    <dbReference type="NCBI Taxonomy" id="1038014"/>
    <lineage>
        <taxon>Bacteria</taxon>
        <taxon>Pseudomonadati</taxon>
        <taxon>Bacteroidota</taxon>
        <taxon>Flavobacteriia</taxon>
        <taxon>Flavobacteriales</taxon>
        <taxon>Flavobacteriaceae</taxon>
        <taxon>Aquimarina</taxon>
    </lineage>
</organism>
<dbReference type="Gene3D" id="3.40.50.1700">
    <property type="entry name" value="Glycoside hydrolase family 3 C-terminal domain"/>
    <property type="match status" value="1"/>
</dbReference>
<evidence type="ECO:0000259" key="6">
    <source>
        <dbReference type="Pfam" id="PF00144"/>
    </source>
</evidence>
<feature type="domain" description="Glycoside hydrolase family 3 N-terminal" evidence="7">
    <location>
        <begin position="77"/>
        <end position="392"/>
    </location>
</feature>
<proteinExistence type="inferred from homology"/>
<dbReference type="Proteomes" id="UP000198521">
    <property type="component" value="Unassembled WGS sequence"/>
</dbReference>
<evidence type="ECO:0000313" key="8">
    <source>
        <dbReference type="EMBL" id="SEK29622.1"/>
    </source>
</evidence>
<dbReference type="EMBL" id="FOAB01000001">
    <property type="protein sequence ID" value="SEK29622.1"/>
    <property type="molecule type" value="Genomic_DNA"/>
</dbReference>
<sequence length="1003" mass="113313">MRYTFSKYFSYIVFVFTLSVFSQQPDDVIMVDSITGAQSDSLVTQLVEKNKPLSPLIVKDEYDIQRLWVDSIYNRMTLKEKVGQLFMVDVFSSKSKKETDKIKSLIEEYHIGGIIFSKGGPQRQAKLNNEYQEISKVPLLIGMDAEWGLAMRLDSTKAFPWNMTLGAIQDNGLIEETGRQIAKHCKRLGVHINFAPVVDMNTNPKNPIIGNRSFGEDKDNVTEKALAFMKGMQKEGVLASAKHFPGHGDTDSDSHKTLPTINFDEKRIDSIELYPYRKLIADGLSSVMVAHLNIPSLEPRSGYPSSISKNVVTNILQDSLGFEGLVITDALNMKGASNFKAPGDIDLAALKAGNDILLISEDVPLASQKIISAYYAGDITEKRLSRSVKKILLAKYKVGLHKYEPVKTDYLLEELNSTANEVLHHKLVENSLTLIKNDRAILPVKNLDLKKVAYVSLGDDSGEVFLEELNKYTKVDWVKGNQLPDILDQLRNYNYVIVGLHKSNDNPWKDYKFKDKELVWLYEIARLNNTVLSVFSRPYAMLDLQTTTNFEGVLMAYQNSTVAQQKAAQLLFGAIEAKGKLPVSLGVDFPLGTGQETRSLKRLTYGIPETVGMNSHKLERIDSIVNIALREDMTPGLQLIVARKGKVVYNKNYGYHTYAKSRKVKSSDIYDLASLTKILSTLPLTMELKDKGILSLDTRVGEMLPLFKDSNKKDITIRSMLSHYARLRAWIPFYLKTLDTVTSRPDKKYYRTKRTDDFNIRVTGNLYLRSDMKDSLMLRIKDSELRSRLSYKYSDLPYYLMKSFIEGHYGNDLDALTQQHIYKAMGASNMGYLPLNKFDKKRIVPTENDQAYRKETIHGYVHDQGAAMFGGIGGHAGLFANANDVAKMMQMYLNGGYYGGKQFISSQTIDEFNTCTYCDKRVRRGVGFDKPQLGDVGPTCGCISMNSYGHSGFTGTFTWADPDEEIIYVFLSNRTFPDSANRKLISNDIRSEIQRLIYDAINY</sequence>
<dbReference type="InterPro" id="IPR036962">
    <property type="entry name" value="Glyco_hydro_3_N_sf"/>
</dbReference>
<dbReference type="InterPro" id="IPR050226">
    <property type="entry name" value="NagZ_Beta-hexosaminidase"/>
</dbReference>
<evidence type="ECO:0000256" key="2">
    <source>
        <dbReference type="ARBA" id="ARBA00005336"/>
    </source>
</evidence>
<dbReference type="SUPFAM" id="SSF51445">
    <property type="entry name" value="(Trans)glycosidases"/>
    <property type="match status" value="1"/>
</dbReference>
<protein>
    <recommendedName>
        <fullName evidence="3">beta-N-acetylhexosaminidase</fullName>
        <ecNumber evidence="3">3.2.1.52</ecNumber>
    </recommendedName>
</protein>
<dbReference type="SUPFAM" id="SSF52279">
    <property type="entry name" value="Beta-D-glucan exohydrolase, C-terminal domain"/>
    <property type="match status" value="1"/>
</dbReference>